<dbReference type="InterPro" id="IPR027417">
    <property type="entry name" value="P-loop_NTPase"/>
</dbReference>
<dbReference type="Gene3D" id="3.40.50.300">
    <property type="entry name" value="P-loop containing nucleotide triphosphate hydrolases"/>
    <property type="match status" value="1"/>
</dbReference>
<protein>
    <recommendedName>
        <fullName evidence="3">Helicase C-terminal domain-containing protein</fullName>
    </recommendedName>
</protein>
<dbReference type="Pfam" id="PF00271">
    <property type="entry name" value="Helicase_C"/>
    <property type="match status" value="1"/>
</dbReference>
<dbReference type="RefSeq" id="WP_290138984.1">
    <property type="nucleotide sequence ID" value="NZ_CP101620.1"/>
</dbReference>
<dbReference type="SUPFAM" id="SSF52540">
    <property type="entry name" value="P-loop containing nucleoside triphosphate hydrolases"/>
    <property type="match status" value="1"/>
</dbReference>
<evidence type="ECO:0000313" key="4">
    <source>
        <dbReference type="EMBL" id="UTY38579.1"/>
    </source>
</evidence>
<keyword evidence="1" id="KW-0378">Hydrolase</keyword>
<keyword evidence="5" id="KW-1185">Reference proteome</keyword>
<dbReference type="InterPro" id="IPR047112">
    <property type="entry name" value="RecG/Mfd"/>
</dbReference>
<dbReference type="PANTHER" id="PTHR47964">
    <property type="entry name" value="ATP-DEPENDENT DNA HELICASE HOMOLOG RECG, CHLOROPLASTIC"/>
    <property type="match status" value="1"/>
</dbReference>
<evidence type="ECO:0000313" key="5">
    <source>
        <dbReference type="Proteomes" id="UP001060112"/>
    </source>
</evidence>
<dbReference type="SMART" id="SM00490">
    <property type="entry name" value="HELICc"/>
    <property type="match status" value="1"/>
</dbReference>
<keyword evidence="2" id="KW-0347">Helicase</keyword>
<evidence type="ECO:0000256" key="1">
    <source>
        <dbReference type="ARBA" id="ARBA00022801"/>
    </source>
</evidence>
<organism evidence="4 5">
    <name type="scientific">Allocoprobacillus halotolerans</name>
    <dbReference type="NCBI Taxonomy" id="2944914"/>
    <lineage>
        <taxon>Bacteria</taxon>
        <taxon>Bacillati</taxon>
        <taxon>Bacillota</taxon>
        <taxon>Erysipelotrichia</taxon>
        <taxon>Erysipelotrichales</taxon>
        <taxon>Erysipelotrichaceae</taxon>
        <taxon>Allocoprobacillus</taxon>
    </lineage>
</organism>
<gene>
    <name evidence="4" type="ORF">NMU03_13145</name>
</gene>
<evidence type="ECO:0000256" key="2">
    <source>
        <dbReference type="ARBA" id="ARBA00022806"/>
    </source>
</evidence>
<keyword evidence="2" id="KW-0547">Nucleotide-binding</keyword>
<dbReference type="InterPro" id="IPR045562">
    <property type="entry name" value="RecG_dom3_C"/>
</dbReference>
<proteinExistence type="predicted"/>
<dbReference type="Pfam" id="PF19833">
    <property type="entry name" value="RecG_dom3_C"/>
    <property type="match status" value="1"/>
</dbReference>
<dbReference type="PROSITE" id="PS51194">
    <property type="entry name" value="HELICASE_CTER"/>
    <property type="match status" value="1"/>
</dbReference>
<dbReference type="PANTHER" id="PTHR47964:SF1">
    <property type="entry name" value="ATP-DEPENDENT DNA HELICASE HOMOLOG RECG, CHLOROPLASTIC"/>
    <property type="match status" value="1"/>
</dbReference>
<dbReference type="Proteomes" id="UP001060112">
    <property type="component" value="Chromosome"/>
</dbReference>
<dbReference type="InterPro" id="IPR001650">
    <property type="entry name" value="Helicase_C-like"/>
</dbReference>
<name>A0ABY5I2H4_9FIRM</name>
<keyword evidence="2" id="KW-0067">ATP-binding</keyword>
<sequence length="241" mass="27431">MPVITRYISSSSMKPILKDLKEYLSRGGQCYVICPLVEESENLQAKSAIQIAGAMQKYFQSQYQVGLLHGQMKEEDKEKVMTGFLNNTIQILVSTTVVEVGVDVKNANMMVIYNAERFGMSQLHQLRGRIGRGKEQAYCYLMSSSTTSEAKERLRYLEKSHDGFEISLYDLKLRGPGEVLGHRQSGLPTFLVADLMKDFPILSIARKDADKIIQDYVQKHEYQGIICKIQEKLKVNNEYVD</sequence>
<feature type="domain" description="Helicase C-terminal" evidence="3">
    <location>
        <begin position="16"/>
        <end position="177"/>
    </location>
</feature>
<dbReference type="EMBL" id="CP101620">
    <property type="protein sequence ID" value="UTY38579.1"/>
    <property type="molecule type" value="Genomic_DNA"/>
</dbReference>
<accession>A0ABY5I2H4</accession>
<reference evidence="4" key="1">
    <citation type="submission" date="2022-07" db="EMBL/GenBank/DDBJ databases">
        <title>Faecal culturing of patients with breast cancer.</title>
        <authorList>
            <person name="Teng N.M.Y."/>
            <person name="Kiu R."/>
            <person name="Evans R."/>
            <person name="Baker D.J."/>
            <person name="Zenner C."/>
            <person name="Robinson S.D."/>
            <person name="Hall L.J."/>
        </authorList>
    </citation>
    <scope>NUCLEOTIDE SEQUENCE</scope>
    <source>
        <strain evidence="4">LH1062</strain>
    </source>
</reference>
<evidence type="ECO:0000259" key="3">
    <source>
        <dbReference type="PROSITE" id="PS51194"/>
    </source>
</evidence>